<dbReference type="GO" id="GO:0046556">
    <property type="term" value="F:alpha-L-arabinofuranosidase activity"/>
    <property type="evidence" value="ECO:0007669"/>
    <property type="project" value="TreeGrafter"/>
</dbReference>
<keyword evidence="2" id="KW-0378">Hydrolase</keyword>
<dbReference type="GO" id="GO:0045493">
    <property type="term" value="P:xylan catabolic process"/>
    <property type="evidence" value="ECO:0007669"/>
    <property type="project" value="InterPro"/>
</dbReference>
<dbReference type="PANTHER" id="PTHR42721:SF3">
    <property type="entry name" value="BETA-D-XYLOSIDASE 5-RELATED"/>
    <property type="match status" value="1"/>
</dbReference>
<dbReference type="OMA" id="GNVANVM"/>
<proteinExistence type="inferred from homology"/>
<evidence type="ECO:0000256" key="1">
    <source>
        <dbReference type="ARBA" id="ARBA00005336"/>
    </source>
</evidence>
<sequence>MDNWKGKTRYTFNAMVSVQDLEDTLMGIIRIGCWFWFQVSVQDLEDTYQPPFRSCIQEAQASGVMCSYNQVNGVPTYADYNFLTKTARGSWGFYG</sequence>
<reference evidence="5" key="1">
    <citation type="journal article" date="2017" name="Nat. Commun.">
        <title>The asparagus genome sheds light on the origin and evolution of a young Y chromosome.</title>
        <authorList>
            <person name="Harkess A."/>
            <person name="Zhou J."/>
            <person name="Xu C."/>
            <person name="Bowers J.E."/>
            <person name="Van der Hulst R."/>
            <person name="Ayyampalayam S."/>
            <person name="Mercati F."/>
            <person name="Riccardi P."/>
            <person name="McKain M.R."/>
            <person name="Kakrana A."/>
            <person name="Tang H."/>
            <person name="Ray J."/>
            <person name="Groenendijk J."/>
            <person name="Arikit S."/>
            <person name="Mathioni S.M."/>
            <person name="Nakano M."/>
            <person name="Shan H."/>
            <person name="Telgmann-Rauber A."/>
            <person name="Kanno A."/>
            <person name="Yue Z."/>
            <person name="Chen H."/>
            <person name="Li W."/>
            <person name="Chen Y."/>
            <person name="Xu X."/>
            <person name="Zhang Y."/>
            <person name="Luo S."/>
            <person name="Chen H."/>
            <person name="Gao J."/>
            <person name="Mao Z."/>
            <person name="Pires J.C."/>
            <person name="Luo M."/>
            <person name="Kudrna D."/>
            <person name="Wing R.A."/>
            <person name="Meyers B.C."/>
            <person name="Yi K."/>
            <person name="Kong H."/>
            <person name="Lavrijsen P."/>
            <person name="Sunseri F."/>
            <person name="Falavigna A."/>
            <person name="Ye Y."/>
            <person name="Leebens-Mack J.H."/>
            <person name="Chen G."/>
        </authorList>
    </citation>
    <scope>NUCLEOTIDE SEQUENCE [LARGE SCALE GENOMIC DNA]</scope>
    <source>
        <strain evidence="5">cv. DH0086</strain>
    </source>
</reference>
<organism evidence="4 5">
    <name type="scientific">Asparagus officinalis</name>
    <name type="common">Garden asparagus</name>
    <dbReference type="NCBI Taxonomy" id="4686"/>
    <lineage>
        <taxon>Eukaryota</taxon>
        <taxon>Viridiplantae</taxon>
        <taxon>Streptophyta</taxon>
        <taxon>Embryophyta</taxon>
        <taxon>Tracheophyta</taxon>
        <taxon>Spermatophyta</taxon>
        <taxon>Magnoliopsida</taxon>
        <taxon>Liliopsida</taxon>
        <taxon>Asparagales</taxon>
        <taxon>Asparagaceae</taxon>
        <taxon>Asparagoideae</taxon>
        <taxon>Asparagus</taxon>
    </lineage>
</organism>
<dbReference type="Pfam" id="PF00933">
    <property type="entry name" value="Glyco_hydro_3"/>
    <property type="match status" value="1"/>
</dbReference>
<dbReference type="GO" id="GO:0009044">
    <property type="term" value="F:xylan 1,4-beta-xylosidase activity"/>
    <property type="evidence" value="ECO:0007669"/>
    <property type="project" value="InterPro"/>
</dbReference>
<keyword evidence="5" id="KW-1185">Reference proteome</keyword>
<dbReference type="InterPro" id="IPR036962">
    <property type="entry name" value="Glyco_hydro_3_N_sf"/>
</dbReference>
<dbReference type="Proteomes" id="UP000243459">
    <property type="component" value="Unassembled WGS sequence"/>
</dbReference>
<comment type="similarity">
    <text evidence="1">Belongs to the glycosyl hydrolase 3 family.</text>
</comment>
<dbReference type="Gene3D" id="3.20.20.300">
    <property type="entry name" value="Glycoside hydrolase, family 3, N-terminal domain"/>
    <property type="match status" value="1"/>
</dbReference>
<dbReference type="PANTHER" id="PTHR42721">
    <property type="entry name" value="SUGAR HYDROLASE-RELATED"/>
    <property type="match status" value="1"/>
</dbReference>
<evidence type="ECO:0000256" key="2">
    <source>
        <dbReference type="ARBA" id="ARBA00022801"/>
    </source>
</evidence>
<dbReference type="GO" id="GO:0031222">
    <property type="term" value="P:arabinan catabolic process"/>
    <property type="evidence" value="ECO:0007669"/>
    <property type="project" value="TreeGrafter"/>
</dbReference>
<evidence type="ECO:0000313" key="4">
    <source>
        <dbReference type="EMBL" id="ONK54795.1"/>
    </source>
</evidence>
<evidence type="ECO:0000259" key="3">
    <source>
        <dbReference type="Pfam" id="PF00933"/>
    </source>
</evidence>
<dbReference type="InterPro" id="IPR044993">
    <property type="entry name" value="BXL"/>
</dbReference>
<dbReference type="Gramene" id="ONK54795">
    <property type="protein sequence ID" value="ONK54795"/>
    <property type="gene ID" value="A4U43_UnF11250"/>
</dbReference>
<dbReference type="InterPro" id="IPR017853">
    <property type="entry name" value="GH"/>
</dbReference>
<protein>
    <recommendedName>
        <fullName evidence="3">Glycoside hydrolase family 3 N-terminal domain-containing protein</fullName>
    </recommendedName>
</protein>
<name>A0A1R3L5B4_ASPOF</name>
<dbReference type="GO" id="GO:0009505">
    <property type="term" value="C:plant-type cell wall"/>
    <property type="evidence" value="ECO:0007669"/>
    <property type="project" value="TreeGrafter"/>
</dbReference>
<evidence type="ECO:0000313" key="5">
    <source>
        <dbReference type="Proteomes" id="UP000243459"/>
    </source>
</evidence>
<accession>A0A1R3L5B4</accession>
<dbReference type="EMBL" id="KV864156">
    <property type="protein sequence ID" value="ONK54795.1"/>
    <property type="molecule type" value="Genomic_DNA"/>
</dbReference>
<dbReference type="AlphaFoldDB" id="A0A1R3L5B4"/>
<dbReference type="InterPro" id="IPR001764">
    <property type="entry name" value="Glyco_hydro_3_N"/>
</dbReference>
<feature type="domain" description="Glycoside hydrolase family 3 N-terminal" evidence="3">
    <location>
        <begin position="39"/>
        <end position="95"/>
    </location>
</feature>
<dbReference type="SUPFAM" id="SSF51445">
    <property type="entry name" value="(Trans)glycosidases"/>
    <property type="match status" value="1"/>
</dbReference>
<gene>
    <name evidence="4" type="ORF">A4U43_UnF11250</name>
</gene>